<protein>
    <submittedName>
        <fullName evidence="1">TraL</fullName>
    </submittedName>
</protein>
<evidence type="ECO:0000313" key="1">
    <source>
        <dbReference type="EMBL" id="AVE26209.1"/>
    </source>
</evidence>
<dbReference type="InterPro" id="IPR009838">
    <property type="entry name" value="T4SS_TraL"/>
</dbReference>
<dbReference type="AlphaFoldDB" id="A0A2L1KUF2"/>
<proteinExistence type="predicted"/>
<reference evidence="1" key="1">
    <citation type="journal article" date="2018" name="Antimicrob. Agents Chemother.">
        <title>Characterization of the complete nucleotide sequences of IMP-4-encoding plasmids, belonging to diverse Inc families, recovered from Enterobacteriaceae of wildlife origin.</title>
        <authorList>
            <person name="Dolejska M."/>
            <person name="Papagiannitsis C.C."/>
            <person name="Pratova H."/>
            <person name="Medvecky M."/>
            <person name="Davidova Gerzova L."/>
            <person name="Valcek A."/>
        </authorList>
    </citation>
    <scope>NUCLEOTIDE SEQUENCE</scope>
    <source>
        <plasmid evidence="1">pPm60</plasmid>
    </source>
</reference>
<dbReference type="EMBL" id="MG516911">
    <property type="protein sequence ID" value="AVE26209.1"/>
    <property type="molecule type" value="Genomic_DNA"/>
</dbReference>
<accession>A0A2L1KUF2</accession>
<dbReference type="GeneID" id="93396188"/>
<dbReference type="GO" id="GO:0019867">
    <property type="term" value="C:outer membrane"/>
    <property type="evidence" value="ECO:0007669"/>
    <property type="project" value="InterPro"/>
</dbReference>
<sequence length="94" mass="10817">MSKVVNISHSVDDPPKLFFWTVDELFPFMVMIGIGVFTGKLLTMIAVGVVLSKIYGRFLDKASDKYLAHLVYWRFGIGDNKITFIPDSFDREFY</sequence>
<dbReference type="Pfam" id="PF07178">
    <property type="entry name" value="TraL"/>
    <property type="match status" value="1"/>
</dbReference>
<organism evidence="1">
    <name type="scientific">Proteus mirabilis</name>
    <dbReference type="NCBI Taxonomy" id="584"/>
    <lineage>
        <taxon>Bacteria</taxon>
        <taxon>Pseudomonadati</taxon>
        <taxon>Pseudomonadota</taxon>
        <taxon>Gammaproteobacteria</taxon>
        <taxon>Enterobacterales</taxon>
        <taxon>Morganellaceae</taxon>
        <taxon>Proteus</taxon>
    </lineage>
</organism>
<name>A0A2L1KUF2_PROMI</name>
<dbReference type="RefSeq" id="WP_023159936.1">
    <property type="nucleotide sequence ID" value="NZ_AP026828.1"/>
</dbReference>
<dbReference type="NCBIfam" id="TIGR02762">
    <property type="entry name" value="TraL_TIGR"/>
    <property type="match status" value="1"/>
</dbReference>
<geneLocation type="plasmid" evidence="1">
    <name>pPm60</name>
</geneLocation>
<keyword evidence="1" id="KW-0614">Plasmid</keyword>